<feature type="domain" description="A20-type" evidence="7">
    <location>
        <begin position="11"/>
        <end position="45"/>
    </location>
</feature>
<name>A0A9P0ZFQ8_CUSEU</name>
<sequence length="176" mass="18645">MAEEQKCHQAGGGHRLCANNCGFFGSSTTLNLCSKCYKDHCVKEQQMEEAHLVMEGSALPLPAKRSSQSSSSPSSSSPSSSSSVLLACENSSPNEVQIQGGTGSAAVAPAGPRPNRCGTCRKRIGLTGFKCRCGIAYCGTHRYPEQHGCSFDYKAMGKEAIAKANPIVKAEKLDRI</sequence>
<dbReference type="Pfam" id="PF01754">
    <property type="entry name" value="zf-A20"/>
    <property type="match status" value="1"/>
</dbReference>
<evidence type="ECO:0000259" key="8">
    <source>
        <dbReference type="PROSITE" id="PS51039"/>
    </source>
</evidence>
<dbReference type="SMART" id="SM00259">
    <property type="entry name" value="ZnF_A20"/>
    <property type="match status" value="1"/>
</dbReference>
<dbReference type="SMART" id="SM00154">
    <property type="entry name" value="ZnF_AN1"/>
    <property type="match status" value="1"/>
</dbReference>
<dbReference type="PANTHER" id="PTHR10634:SF67">
    <property type="entry name" value="AN1-TYPE ZINC FINGER PROTEIN 3"/>
    <property type="match status" value="1"/>
</dbReference>
<evidence type="ECO:0000256" key="3">
    <source>
        <dbReference type="ARBA" id="ARBA00022771"/>
    </source>
</evidence>
<dbReference type="PROSITE" id="PS51039">
    <property type="entry name" value="ZF_AN1"/>
    <property type="match status" value="1"/>
</dbReference>
<dbReference type="InterPro" id="IPR035896">
    <property type="entry name" value="AN1-like_Znf"/>
</dbReference>
<keyword evidence="10" id="KW-1185">Reference proteome</keyword>
<dbReference type="GO" id="GO:0003677">
    <property type="term" value="F:DNA binding"/>
    <property type="evidence" value="ECO:0007669"/>
    <property type="project" value="InterPro"/>
</dbReference>
<dbReference type="Proteomes" id="UP001152484">
    <property type="component" value="Unassembled WGS sequence"/>
</dbReference>
<gene>
    <name evidence="9" type="ORF">CEURO_LOCUS13777</name>
</gene>
<dbReference type="InterPro" id="IPR000058">
    <property type="entry name" value="Znf_AN1"/>
</dbReference>
<evidence type="ECO:0000256" key="4">
    <source>
        <dbReference type="ARBA" id="ARBA00022833"/>
    </source>
</evidence>
<evidence type="ECO:0000259" key="7">
    <source>
        <dbReference type="PROSITE" id="PS51036"/>
    </source>
</evidence>
<organism evidence="9 10">
    <name type="scientific">Cuscuta europaea</name>
    <name type="common">European dodder</name>
    <dbReference type="NCBI Taxonomy" id="41803"/>
    <lineage>
        <taxon>Eukaryota</taxon>
        <taxon>Viridiplantae</taxon>
        <taxon>Streptophyta</taxon>
        <taxon>Embryophyta</taxon>
        <taxon>Tracheophyta</taxon>
        <taxon>Spermatophyta</taxon>
        <taxon>Magnoliopsida</taxon>
        <taxon>eudicotyledons</taxon>
        <taxon>Gunneridae</taxon>
        <taxon>Pentapetalae</taxon>
        <taxon>asterids</taxon>
        <taxon>lamiids</taxon>
        <taxon>Solanales</taxon>
        <taxon>Convolvulaceae</taxon>
        <taxon>Cuscuteae</taxon>
        <taxon>Cuscuta</taxon>
        <taxon>Cuscuta subgen. Cuscuta</taxon>
    </lineage>
</organism>
<evidence type="ECO:0000256" key="2">
    <source>
        <dbReference type="ARBA" id="ARBA00022723"/>
    </source>
</evidence>
<feature type="domain" description="AN1-type" evidence="8">
    <location>
        <begin position="111"/>
        <end position="157"/>
    </location>
</feature>
<comment type="caution">
    <text evidence="9">The sequence shown here is derived from an EMBL/GenBank/DDBJ whole genome shotgun (WGS) entry which is preliminary data.</text>
</comment>
<dbReference type="Gene3D" id="4.10.1110.10">
    <property type="entry name" value="AN1-like Zinc finger"/>
    <property type="match status" value="1"/>
</dbReference>
<dbReference type="InterPro" id="IPR002653">
    <property type="entry name" value="Znf_A20"/>
</dbReference>
<evidence type="ECO:0000313" key="9">
    <source>
        <dbReference type="EMBL" id="CAH9097267.1"/>
    </source>
</evidence>
<dbReference type="Gene3D" id="1.20.5.4770">
    <property type="match status" value="1"/>
</dbReference>
<dbReference type="GO" id="GO:0008270">
    <property type="term" value="F:zinc ion binding"/>
    <property type="evidence" value="ECO:0007669"/>
    <property type="project" value="UniProtKB-KW"/>
</dbReference>
<dbReference type="EMBL" id="CAMAPE010000035">
    <property type="protein sequence ID" value="CAH9097267.1"/>
    <property type="molecule type" value="Genomic_DNA"/>
</dbReference>
<keyword evidence="3 5" id="KW-0863">Zinc-finger</keyword>
<keyword evidence="2" id="KW-0479">Metal-binding</keyword>
<dbReference type="FunFam" id="4.10.1110.10:FF:000001">
    <property type="entry name" value="Zinc finger AN1-type containing 6"/>
    <property type="match status" value="1"/>
</dbReference>
<dbReference type="OrthoDB" id="428577at2759"/>
<dbReference type="AlphaFoldDB" id="A0A9P0ZFQ8"/>
<evidence type="ECO:0000256" key="1">
    <source>
        <dbReference type="ARBA" id="ARBA00003732"/>
    </source>
</evidence>
<dbReference type="InterPro" id="IPR050652">
    <property type="entry name" value="AN1_A20_ZnFinger"/>
</dbReference>
<accession>A0A9P0ZFQ8</accession>
<feature type="compositionally biased region" description="Low complexity" evidence="6">
    <location>
        <begin position="66"/>
        <end position="83"/>
    </location>
</feature>
<protein>
    <submittedName>
        <fullName evidence="9">Uncharacterized protein</fullName>
    </submittedName>
</protein>
<evidence type="ECO:0000256" key="6">
    <source>
        <dbReference type="SAM" id="MobiDB-lite"/>
    </source>
</evidence>
<dbReference type="Pfam" id="PF01428">
    <property type="entry name" value="zf-AN1"/>
    <property type="match status" value="1"/>
</dbReference>
<evidence type="ECO:0000313" key="10">
    <source>
        <dbReference type="Proteomes" id="UP001152484"/>
    </source>
</evidence>
<proteinExistence type="predicted"/>
<dbReference type="SUPFAM" id="SSF118310">
    <property type="entry name" value="AN1-like Zinc finger"/>
    <property type="match status" value="1"/>
</dbReference>
<evidence type="ECO:0000256" key="5">
    <source>
        <dbReference type="PROSITE-ProRule" id="PRU00449"/>
    </source>
</evidence>
<dbReference type="SUPFAM" id="SSF57716">
    <property type="entry name" value="Glucocorticoid receptor-like (DNA-binding domain)"/>
    <property type="match status" value="1"/>
</dbReference>
<feature type="region of interest" description="Disordered" evidence="6">
    <location>
        <begin position="61"/>
        <end position="86"/>
    </location>
</feature>
<comment type="function">
    <text evidence="1">May be involved in environmental stress response.</text>
</comment>
<keyword evidence="4" id="KW-0862">Zinc</keyword>
<reference evidence="9" key="1">
    <citation type="submission" date="2022-07" db="EMBL/GenBank/DDBJ databases">
        <authorList>
            <person name="Macas J."/>
            <person name="Novak P."/>
            <person name="Neumann P."/>
        </authorList>
    </citation>
    <scope>NUCLEOTIDE SEQUENCE</scope>
</reference>
<dbReference type="PANTHER" id="PTHR10634">
    <property type="entry name" value="AN1-TYPE ZINC FINGER PROTEIN"/>
    <property type="match status" value="1"/>
</dbReference>
<dbReference type="PROSITE" id="PS51036">
    <property type="entry name" value="ZF_A20"/>
    <property type="match status" value="1"/>
</dbReference>